<dbReference type="Proteomes" id="UP000472380">
    <property type="component" value="Unassembled WGS sequence"/>
</dbReference>
<evidence type="ECO:0000259" key="1">
    <source>
        <dbReference type="Pfam" id="PF07929"/>
    </source>
</evidence>
<reference evidence="2 3" key="1">
    <citation type="submission" date="2019-07" db="EMBL/GenBank/DDBJ databases">
        <title>Draft genome sequence of Adlercreutzia equolifaciens IPLA 37004, a human intestinal strain that does not produces equol from daidzein.</title>
        <authorList>
            <person name="Vazquez L."/>
            <person name="Florez A.B."/>
            <person name="Mayo B."/>
        </authorList>
    </citation>
    <scope>NUCLEOTIDE SEQUENCE [LARGE SCALE GENOMIC DNA]</scope>
    <source>
        <strain evidence="2 3">IPLA 37004</strain>
    </source>
</reference>
<dbReference type="Gene3D" id="3.10.290.30">
    <property type="entry name" value="MM3350-like"/>
    <property type="match status" value="1"/>
</dbReference>
<evidence type="ECO:0000313" key="2">
    <source>
        <dbReference type="EMBL" id="MZG27702.1"/>
    </source>
</evidence>
<proteinExistence type="predicted"/>
<evidence type="ECO:0000313" key="3">
    <source>
        <dbReference type="Proteomes" id="UP000472380"/>
    </source>
</evidence>
<dbReference type="Pfam" id="PF07929">
    <property type="entry name" value="PRiA4_ORF3"/>
    <property type="match status" value="1"/>
</dbReference>
<dbReference type="AlphaFoldDB" id="A0A6L8Q337"/>
<dbReference type="InterPro" id="IPR012912">
    <property type="entry name" value="Plasmid_pRiA4b_Orf3-like"/>
</dbReference>
<dbReference type="EMBL" id="VJNE01000005">
    <property type="protein sequence ID" value="MZG27702.1"/>
    <property type="molecule type" value="Genomic_DNA"/>
</dbReference>
<accession>A0A6L8Q337</accession>
<comment type="caution">
    <text evidence="2">The sequence shown here is derived from an EMBL/GenBank/DDBJ whole genome shotgun (WGS) entry which is preliminary data.</text>
</comment>
<organism evidence="2 3">
    <name type="scientific">Adlercreutzia equolifaciens</name>
    <dbReference type="NCBI Taxonomy" id="446660"/>
    <lineage>
        <taxon>Bacteria</taxon>
        <taxon>Bacillati</taxon>
        <taxon>Actinomycetota</taxon>
        <taxon>Coriobacteriia</taxon>
        <taxon>Eggerthellales</taxon>
        <taxon>Eggerthellaceae</taxon>
        <taxon>Adlercreutzia</taxon>
    </lineage>
</organism>
<protein>
    <submittedName>
        <fullName evidence="2">Plasmid pRiA4b ORF-3 family protein</fullName>
    </submittedName>
</protein>
<name>A0A6L8Q337_9ACTN</name>
<gene>
    <name evidence="2" type="ORF">FM068_03735</name>
</gene>
<dbReference type="SUPFAM" id="SSF159941">
    <property type="entry name" value="MM3350-like"/>
    <property type="match status" value="1"/>
</dbReference>
<sequence length="155" mass="17548">MRRTRKARVVTAKIIEFPGQWWRAPEATPCEGVFSNAALTLVIGPADDSSPQCSAFMSADETLADLHRLIIQHFGWDDAHNYFFSQGCDRYEDPLLFATQDRVSARCRRIYCAADVPLSRVFSRPEAPLYYTYALPNGRELKIVLDDTVALKLFG</sequence>
<feature type="domain" description="Plasmid pRiA4b Orf3-like" evidence="1">
    <location>
        <begin position="58"/>
        <end position="150"/>
    </location>
</feature>
<dbReference type="InterPro" id="IPR024047">
    <property type="entry name" value="MM3350-like_sf"/>
</dbReference>